<sequence length="170" mass="18545">MPDLDKHSFPPVTDGDTRLLILGSLPGDASLAAAQYYAYPQNKFWELIGAVIDVDLRAQPYAQRLQTLLRHGIGLWDVIAQAERKGSLDAAIRNETRNELLELIANLPKLRMVAFNGGTAAKHGLKSLGAHADAYRIIRLPSSSPAHTLKFEQKRLAWAALASALDLPAA</sequence>
<feature type="domain" description="Uracil-DNA glycosylase-like" evidence="1">
    <location>
        <begin position="10"/>
        <end position="162"/>
    </location>
</feature>
<dbReference type="Pfam" id="PF03167">
    <property type="entry name" value="UDG"/>
    <property type="match status" value="1"/>
</dbReference>
<dbReference type="NCBIfam" id="TIGR04274">
    <property type="entry name" value="hypoxanDNAglyco"/>
    <property type="match status" value="1"/>
</dbReference>
<evidence type="ECO:0000313" key="3">
    <source>
        <dbReference type="Proteomes" id="UP000322079"/>
    </source>
</evidence>
<dbReference type="EMBL" id="CP043473">
    <property type="protein sequence ID" value="QEL55224.1"/>
    <property type="molecule type" value="Genomic_DNA"/>
</dbReference>
<organism evidence="2 3">
    <name type="scientific">Chromobacterium paludis</name>
    <dbReference type="NCBI Taxonomy" id="2605945"/>
    <lineage>
        <taxon>Bacteria</taxon>
        <taxon>Pseudomonadati</taxon>
        <taxon>Pseudomonadota</taxon>
        <taxon>Betaproteobacteria</taxon>
        <taxon>Neisseriales</taxon>
        <taxon>Chromobacteriaceae</taxon>
        <taxon>Chromobacterium</taxon>
    </lineage>
</organism>
<dbReference type="EC" id="3.2.2.15" evidence="2"/>
<gene>
    <name evidence="2" type="ORF">FYK34_06415</name>
</gene>
<accession>A0A5C1DEL2</accession>
<keyword evidence="3" id="KW-1185">Reference proteome</keyword>
<keyword evidence="2" id="KW-0378">Hydrolase</keyword>
<dbReference type="AlphaFoldDB" id="A0A5C1DEL2"/>
<dbReference type="KEGG" id="chrm:FYK34_06415"/>
<evidence type="ECO:0000259" key="1">
    <source>
        <dbReference type="SMART" id="SM00986"/>
    </source>
</evidence>
<dbReference type="SMART" id="SM00986">
    <property type="entry name" value="UDG"/>
    <property type="match status" value="1"/>
</dbReference>
<dbReference type="GO" id="GO:0033958">
    <property type="term" value="F:DNA-deoxyinosine glycosylase activity"/>
    <property type="evidence" value="ECO:0007669"/>
    <property type="project" value="UniProtKB-EC"/>
</dbReference>
<dbReference type="Gene3D" id="3.40.470.10">
    <property type="entry name" value="Uracil-DNA glycosylase-like domain"/>
    <property type="match status" value="1"/>
</dbReference>
<dbReference type="SMART" id="SM00987">
    <property type="entry name" value="UreE_C"/>
    <property type="match status" value="1"/>
</dbReference>
<reference evidence="2 3" key="1">
    <citation type="submission" date="2019-08" db="EMBL/GenBank/DDBJ databases">
        <title>Chromobacterium paludis, a novel bacterium isolated from a Maryland marsh pond.</title>
        <authorList>
            <person name="Blackburn M.B."/>
            <person name="Gundersen-Rindal D.E."/>
        </authorList>
    </citation>
    <scope>NUCLEOTIDE SEQUENCE [LARGE SCALE GENOMIC DNA]</scope>
    <source>
        <strain evidence="3">IIBBL 257-1</strain>
    </source>
</reference>
<evidence type="ECO:0000313" key="2">
    <source>
        <dbReference type="EMBL" id="QEL55224.1"/>
    </source>
</evidence>
<dbReference type="RefSeq" id="WP_149295592.1">
    <property type="nucleotide sequence ID" value="NZ_CP043473.1"/>
</dbReference>
<protein>
    <submittedName>
        <fullName evidence="2">DNA-deoxyinosine glycosylase</fullName>
        <ecNumber evidence="2">3.2.2.15</ecNumber>
    </submittedName>
</protein>
<keyword evidence="2" id="KW-0326">Glycosidase</keyword>
<dbReference type="Proteomes" id="UP000322079">
    <property type="component" value="Chromosome"/>
</dbReference>
<dbReference type="InterPro" id="IPR036895">
    <property type="entry name" value="Uracil-DNA_glycosylase-like_sf"/>
</dbReference>
<dbReference type="InterPro" id="IPR005122">
    <property type="entry name" value="Uracil-DNA_glycosylase-like"/>
</dbReference>
<dbReference type="InterPro" id="IPR026353">
    <property type="entry name" value="Hypoxan-DNA_Glyclase"/>
</dbReference>
<proteinExistence type="predicted"/>
<name>A0A5C1DEL2_9NEIS</name>
<dbReference type="CDD" id="cd10032">
    <property type="entry name" value="UDG-F6_HDG"/>
    <property type="match status" value="1"/>
</dbReference>
<dbReference type="SUPFAM" id="SSF52141">
    <property type="entry name" value="Uracil-DNA glycosylase-like"/>
    <property type="match status" value="1"/>
</dbReference>